<evidence type="ECO:0000313" key="3">
    <source>
        <dbReference type="EMBL" id="NHN28861.1"/>
    </source>
</evidence>
<proteinExistence type="predicted"/>
<feature type="compositionally biased region" description="Polar residues" evidence="1">
    <location>
        <begin position="14"/>
        <end position="23"/>
    </location>
</feature>
<dbReference type="InterPro" id="IPR011040">
    <property type="entry name" value="Sialidase"/>
</dbReference>
<reference evidence="3" key="1">
    <citation type="submission" date="2020-03" db="EMBL/GenBank/DDBJ databases">
        <title>Draft sequencing of Paenibacilllus sp. S3N08.</title>
        <authorList>
            <person name="Kim D.-U."/>
        </authorList>
    </citation>
    <scope>NUCLEOTIDE SEQUENCE</scope>
    <source>
        <strain evidence="3">S3N08</strain>
    </source>
</reference>
<dbReference type="InterPro" id="IPR036278">
    <property type="entry name" value="Sialidase_sf"/>
</dbReference>
<dbReference type="Gene3D" id="2.120.10.10">
    <property type="match status" value="2"/>
</dbReference>
<protein>
    <submittedName>
        <fullName evidence="3">Exo-alpha-sialidase</fullName>
    </submittedName>
</protein>
<organism evidence="3 4">
    <name type="scientific">Paenibacillus agricola</name>
    <dbReference type="NCBI Taxonomy" id="2716264"/>
    <lineage>
        <taxon>Bacteria</taxon>
        <taxon>Bacillati</taxon>
        <taxon>Bacillota</taxon>
        <taxon>Bacilli</taxon>
        <taxon>Bacillales</taxon>
        <taxon>Paenibacillaceae</taxon>
        <taxon>Paenibacillus</taxon>
    </lineage>
</organism>
<accession>A0ABX0J0A6</accession>
<dbReference type="RefSeq" id="WP_166146089.1">
    <property type="nucleotide sequence ID" value="NZ_JAAOIW010000001.1"/>
</dbReference>
<gene>
    <name evidence="3" type="ORF">G9U52_03320</name>
</gene>
<evidence type="ECO:0000256" key="1">
    <source>
        <dbReference type="SAM" id="MobiDB-lite"/>
    </source>
</evidence>
<dbReference type="Pfam" id="PF13088">
    <property type="entry name" value="BNR_2"/>
    <property type="match status" value="1"/>
</dbReference>
<dbReference type="Proteomes" id="UP001165962">
    <property type="component" value="Unassembled WGS sequence"/>
</dbReference>
<keyword evidence="4" id="KW-1185">Reference proteome</keyword>
<dbReference type="SUPFAM" id="SSF50939">
    <property type="entry name" value="Sialidases"/>
    <property type="match status" value="1"/>
</dbReference>
<comment type="caution">
    <text evidence="3">The sequence shown here is derived from an EMBL/GenBank/DDBJ whole genome shotgun (WGS) entry which is preliminary data.</text>
</comment>
<evidence type="ECO:0000259" key="2">
    <source>
        <dbReference type="Pfam" id="PF13088"/>
    </source>
</evidence>
<feature type="domain" description="Sialidase" evidence="2">
    <location>
        <begin position="66"/>
        <end position="369"/>
    </location>
</feature>
<dbReference type="CDD" id="cd15482">
    <property type="entry name" value="Sialidase_non-viral"/>
    <property type="match status" value="1"/>
</dbReference>
<evidence type="ECO:0000313" key="4">
    <source>
        <dbReference type="Proteomes" id="UP001165962"/>
    </source>
</evidence>
<name>A0ABX0J0A6_9BACL</name>
<sequence>MNTNSMNPADHTKTSGVSANPNQAKPALQAEEWKRSNPDITVFLPEEDAYTGDNEHFLVFESPQGDWLALWTQSSVEGHGDNHLVLARSKDQHAWSTPSYVAGARRGERGGQASWGFPVVSQQGRIYVFYTKDIGVYDFDSQTTGAMGCIYSDDDGHTWITGSDIPMERNRFDHPDPKVPRNWIVWQKPIRDSRGRWMVGYTQWSSREVYDFPKDGWYSKDSRALFMRFDNIDEGPDPEQLIITWLPIAEEGKQSEGLEVPLPGKPEVSVAQEPSIVLLPDDRLFCVMRTYTGYIWYAISQDDGASWSSPSILRYEDDGEPIRQPIASCPIFPLRDGRYVLVFHNNDGHLGEYGPQHALYNRRPAYLSTGRYMKEAHQPIWFTAPKQFLDTDGLTIGPKGTNEIATYPSLTEFQGKTVLWYPDRKYYLLGKYITEDGLEA</sequence>
<feature type="region of interest" description="Disordered" evidence="1">
    <location>
        <begin position="1"/>
        <end position="29"/>
    </location>
</feature>
<dbReference type="EMBL" id="JAAOIW010000001">
    <property type="protein sequence ID" value="NHN28861.1"/>
    <property type="molecule type" value="Genomic_DNA"/>
</dbReference>